<keyword evidence="1" id="KW-0175">Coiled coil</keyword>
<name>A0ABY9CNG1_VITVI</name>
<gene>
    <name evidence="2" type="ORF">VitviT2T_015435</name>
</gene>
<dbReference type="Pfam" id="PF12507">
    <property type="entry name" value="HCMV_UL139"/>
    <property type="match status" value="1"/>
</dbReference>
<evidence type="ECO:0000313" key="2">
    <source>
        <dbReference type="EMBL" id="WJZ96786.1"/>
    </source>
</evidence>
<dbReference type="InterPro" id="IPR021042">
    <property type="entry name" value="Herpes_UL139_cytomegalovirus"/>
</dbReference>
<keyword evidence="3" id="KW-1185">Reference proteome</keyword>
<proteinExistence type="predicted"/>
<accession>A0ABY9CNG1</accession>
<evidence type="ECO:0000313" key="3">
    <source>
        <dbReference type="Proteomes" id="UP001227230"/>
    </source>
</evidence>
<dbReference type="Proteomes" id="UP001227230">
    <property type="component" value="Chromosome 10"/>
</dbReference>
<sequence length="224" mass="26493">MALSSAFRERLEQMEHSRNQRLSLLQAEKDLQANKSQVLAAKFANIRAMERRCLVLEQKIASQNFKISATRSEIESLVSKYNLDLQQLRVLKSEVCELEELENEKERFYGLKESEMKEFNAQVERFVLECRKQVEELRNRLNELKLRFMDPQGKNRYLDNFQIAAAEMRKSELLAEKENLDRSLATNYQIRAQLQKQLQNILIMQNQKRMKLTQFPDRSSNSKS</sequence>
<dbReference type="EMBL" id="CP126657">
    <property type="protein sequence ID" value="WJZ96786.1"/>
    <property type="molecule type" value="Genomic_DNA"/>
</dbReference>
<dbReference type="PANTHER" id="PTHR37214">
    <property type="entry name" value="CYTOMEGALOVIRUS UL139 PROTEIN"/>
    <property type="match status" value="1"/>
</dbReference>
<protein>
    <submittedName>
        <fullName evidence="2">Uncharacterized protein</fullName>
    </submittedName>
</protein>
<dbReference type="PANTHER" id="PTHR37214:SF2">
    <property type="entry name" value="CYTOMEGALOVIRUS UL139 PROTEIN"/>
    <property type="match status" value="1"/>
</dbReference>
<reference evidence="2 3" key="1">
    <citation type="journal article" date="2023" name="Hortic Res">
        <title>The complete reference genome for grapevine (Vitis vinifera L.) genetics and breeding.</title>
        <authorList>
            <person name="Shi X."/>
            <person name="Cao S."/>
            <person name="Wang X."/>
            <person name="Huang S."/>
            <person name="Wang Y."/>
            <person name="Liu Z."/>
            <person name="Liu W."/>
            <person name="Leng X."/>
            <person name="Peng Y."/>
            <person name="Wang N."/>
            <person name="Wang Y."/>
            <person name="Ma Z."/>
            <person name="Xu X."/>
            <person name="Zhang F."/>
            <person name="Xue H."/>
            <person name="Zhong H."/>
            <person name="Wang Y."/>
            <person name="Zhang K."/>
            <person name="Velt A."/>
            <person name="Avia K."/>
            <person name="Holtgrawe D."/>
            <person name="Grimplet J."/>
            <person name="Matus J.T."/>
            <person name="Ware D."/>
            <person name="Wu X."/>
            <person name="Wang H."/>
            <person name="Liu C."/>
            <person name="Fang Y."/>
            <person name="Rustenholz C."/>
            <person name="Cheng Z."/>
            <person name="Xiao H."/>
            <person name="Zhou Y."/>
        </authorList>
    </citation>
    <scope>NUCLEOTIDE SEQUENCE [LARGE SCALE GENOMIC DNA]</scope>
    <source>
        <strain evidence="3">cv. Pinot noir / PN40024</strain>
        <tissue evidence="2">Leaf</tissue>
    </source>
</reference>
<organism evidence="2 3">
    <name type="scientific">Vitis vinifera</name>
    <name type="common">Grape</name>
    <dbReference type="NCBI Taxonomy" id="29760"/>
    <lineage>
        <taxon>Eukaryota</taxon>
        <taxon>Viridiplantae</taxon>
        <taxon>Streptophyta</taxon>
        <taxon>Embryophyta</taxon>
        <taxon>Tracheophyta</taxon>
        <taxon>Spermatophyta</taxon>
        <taxon>Magnoliopsida</taxon>
        <taxon>eudicotyledons</taxon>
        <taxon>Gunneridae</taxon>
        <taxon>Pentapetalae</taxon>
        <taxon>rosids</taxon>
        <taxon>Vitales</taxon>
        <taxon>Vitaceae</taxon>
        <taxon>Viteae</taxon>
        <taxon>Vitis</taxon>
    </lineage>
</organism>
<feature type="coiled-coil region" evidence="1">
    <location>
        <begin position="98"/>
        <end position="183"/>
    </location>
</feature>
<evidence type="ECO:0000256" key="1">
    <source>
        <dbReference type="SAM" id="Coils"/>
    </source>
</evidence>